<organism evidence="1 2">
    <name type="scientific">Eretmocerus hayati</name>
    <dbReference type="NCBI Taxonomy" id="131215"/>
    <lineage>
        <taxon>Eukaryota</taxon>
        <taxon>Metazoa</taxon>
        <taxon>Ecdysozoa</taxon>
        <taxon>Arthropoda</taxon>
        <taxon>Hexapoda</taxon>
        <taxon>Insecta</taxon>
        <taxon>Pterygota</taxon>
        <taxon>Neoptera</taxon>
        <taxon>Endopterygota</taxon>
        <taxon>Hymenoptera</taxon>
        <taxon>Apocrita</taxon>
        <taxon>Proctotrupomorpha</taxon>
        <taxon>Chalcidoidea</taxon>
        <taxon>Aphelinidae</taxon>
        <taxon>Aphelininae</taxon>
        <taxon>Eretmocerus</taxon>
    </lineage>
</organism>
<evidence type="ECO:0000313" key="1">
    <source>
        <dbReference type="EMBL" id="KAJ8680292.1"/>
    </source>
</evidence>
<dbReference type="EMBL" id="CM056742">
    <property type="protein sequence ID" value="KAJ8680292.1"/>
    <property type="molecule type" value="Genomic_DNA"/>
</dbReference>
<accession>A0ACC2PCZ2</accession>
<dbReference type="Proteomes" id="UP001239111">
    <property type="component" value="Chromosome 2"/>
</dbReference>
<keyword evidence="2" id="KW-1185">Reference proteome</keyword>
<name>A0ACC2PCZ2_9HYME</name>
<evidence type="ECO:0000313" key="2">
    <source>
        <dbReference type="Proteomes" id="UP001239111"/>
    </source>
</evidence>
<proteinExistence type="predicted"/>
<sequence>MSFSGCTMPRRLFPSHREVSHWSPGVIDIRGYMVAVVVHDVANFNVLANCYGSIYGYLQQVGDRARNLTQTKTAAHDLLRHPAVTASFVSLPMAFNDVKRLELNLK</sequence>
<gene>
    <name evidence="1" type="ORF">QAD02_016079</name>
</gene>
<reference evidence="1" key="1">
    <citation type="submission" date="2023-04" db="EMBL/GenBank/DDBJ databases">
        <title>A chromosome-level genome assembly of the parasitoid wasp Eretmocerus hayati.</title>
        <authorList>
            <person name="Zhong Y."/>
            <person name="Liu S."/>
            <person name="Liu Y."/>
        </authorList>
    </citation>
    <scope>NUCLEOTIDE SEQUENCE</scope>
    <source>
        <strain evidence="1">ZJU_SS_LIU_2023</strain>
    </source>
</reference>
<comment type="caution">
    <text evidence="1">The sequence shown here is derived from an EMBL/GenBank/DDBJ whole genome shotgun (WGS) entry which is preliminary data.</text>
</comment>
<protein>
    <submittedName>
        <fullName evidence="1">Uncharacterized protein</fullName>
    </submittedName>
</protein>